<evidence type="ECO:0000313" key="1">
    <source>
        <dbReference type="EMBL" id="GFJ82966.1"/>
    </source>
</evidence>
<dbReference type="InterPro" id="IPR014614">
    <property type="entry name" value="KsdD_DH"/>
</dbReference>
<protein>
    <submittedName>
        <fullName evidence="1">Uncharacterized protein</fullName>
    </submittedName>
</protein>
<accession>A0A6V8KLZ4</accession>
<dbReference type="AlphaFoldDB" id="A0A6V8KLZ4"/>
<sequence length="74" mass="8073">MNDLAARAGGPPLDEAEVHRVVAARDREIDNPYNKDAQVTAIRGARRYRGDKLVRVATPHRLLDPKAGPSSRSG</sequence>
<reference evidence="1 2" key="2">
    <citation type="submission" date="2020-03" db="EMBL/GenBank/DDBJ databases">
        <authorList>
            <person name="Ichikawa N."/>
            <person name="Kimura A."/>
            <person name="Kitahashi Y."/>
            <person name="Uohara A."/>
        </authorList>
    </citation>
    <scope>NUCLEOTIDE SEQUENCE [LARGE SCALE GENOMIC DNA]</scope>
    <source>
        <strain evidence="1 2">NBRC 108639</strain>
    </source>
</reference>
<evidence type="ECO:0000313" key="2">
    <source>
        <dbReference type="Proteomes" id="UP000482800"/>
    </source>
</evidence>
<dbReference type="EMBL" id="BLPF01000002">
    <property type="protein sequence ID" value="GFJ82966.1"/>
    <property type="molecule type" value="Genomic_DNA"/>
</dbReference>
<reference evidence="1 2" key="1">
    <citation type="submission" date="2020-03" db="EMBL/GenBank/DDBJ databases">
        <title>Whole genome shotgun sequence of Phytohabitans houttuyneae NBRC 108639.</title>
        <authorList>
            <person name="Komaki H."/>
            <person name="Tamura T."/>
        </authorList>
    </citation>
    <scope>NUCLEOTIDE SEQUENCE [LARGE SCALE GENOMIC DNA]</scope>
    <source>
        <strain evidence="1 2">NBRC 108639</strain>
    </source>
</reference>
<keyword evidence="2" id="KW-1185">Reference proteome</keyword>
<comment type="caution">
    <text evidence="1">The sequence shown here is derived from an EMBL/GenBank/DDBJ whole genome shotgun (WGS) entry which is preliminary data.</text>
</comment>
<dbReference type="PANTHER" id="PTHR43260:SF1">
    <property type="entry name" value="KSDD-LIKE STEROID DEHYDROGENASE RV0785"/>
    <property type="match status" value="1"/>
</dbReference>
<organism evidence="1 2">
    <name type="scientific">Phytohabitans houttuyneae</name>
    <dbReference type="NCBI Taxonomy" id="1076126"/>
    <lineage>
        <taxon>Bacteria</taxon>
        <taxon>Bacillati</taxon>
        <taxon>Actinomycetota</taxon>
        <taxon>Actinomycetes</taxon>
        <taxon>Micromonosporales</taxon>
        <taxon>Micromonosporaceae</taxon>
    </lineage>
</organism>
<dbReference type="PANTHER" id="PTHR43260">
    <property type="entry name" value="3-KETOSTEROID-DELTA-1-DEHYDROGENASE"/>
    <property type="match status" value="1"/>
</dbReference>
<name>A0A6V8KLZ4_9ACTN</name>
<proteinExistence type="predicted"/>
<gene>
    <name evidence="1" type="ORF">Phou_071460</name>
</gene>
<dbReference type="GO" id="GO:0016627">
    <property type="term" value="F:oxidoreductase activity, acting on the CH-CH group of donors"/>
    <property type="evidence" value="ECO:0007669"/>
    <property type="project" value="InterPro"/>
</dbReference>
<dbReference type="Proteomes" id="UP000482800">
    <property type="component" value="Unassembled WGS sequence"/>
</dbReference>